<dbReference type="InterPro" id="IPR014001">
    <property type="entry name" value="Helicase_ATP-bd"/>
</dbReference>
<dbReference type="InterPro" id="IPR001650">
    <property type="entry name" value="Helicase_C-like"/>
</dbReference>
<dbReference type="SUPFAM" id="SSF52540">
    <property type="entry name" value="P-loop containing nucleoside triphosphate hydrolases"/>
    <property type="match status" value="1"/>
</dbReference>
<dbReference type="PANTHER" id="PTHR13710">
    <property type="entry name" value="DNA HELICASE RECQ FAMILY MEMBER"/>
    <property type="match status" value="1"/>
</dbReference>
<comment type="catalytic activity">
    <reaction evidence="7">
        <text>Couples ATP hydrolysis with the unwinding of duplex DNA by translocating in the 3'-5' direction.</text>
        <dbReference type="EC" id="5.6.2.4"/>
    </reaction>
</comment>
<dbReference type="GO" id="GO:0009378">
    <property type="term" value="F:four-way junction helicase activity"/>
    <property type="evidence" value="ECO:0007669"/>
    <property type="project" value="TreeGrafter"/>
</dbReference>
<feature type="domain" description="Helicase C-terminal" evidence="11">
    <location>
        <begin position="292"/>
        <end position="454"/>
    </location>
</feature>
<dbReference type="GO" id="GO:0043138">
    <property type="term" value="F:3'-5' DNA helicase activity"/>
    <property type="evidence" value="ECO:0007669"/>
    <property type="project" value="UniProtKB-EC"/>
</dbReference>
<evidence type="ECO:0000256" key="3">
    <source>
        <dbReference type="ARBA" id="ARBA00022801"/>
    </source>
</evidence>
<feature type="region of interest" description="Disordered" evidence="9">
    <location>
        <begin position="27"/>
        <end position="65"/>
    </location>
</feature>
<dbReference type="Proteomes" id="UP000198504">
    <property type="component" value="Unassembled WGS sequence"/>
</dbReference>
<dbReference type="InterPro" id="IPR029057">
    <property type="entry name" value="PRTase-like"/>
</dbReference>
<dbReference type="GO" id="GO:0003677">
    <property type="term" value="F:DNA binding"/>
    <property type="evidence" value="ECO:0007669"/>
    <property type="project" value="UniProtKB-KW"/>
</dbReference>
<dbReference type="GO" id="GO:0005524">
    <property type="term" value="F:ATP binding"/>
    <property type="evidence" value="ECO:0007669"/>
    <property type="project" value="UniProtKB-KW"/>
</dbReference>
<proteinExistence type="inferred from homology"/>
<dbReference type="InterPro" id="IPR002464">
    <property type="entry name" value="DNA/RNA_helicase_DEAH_CS"/>
</dbReference>
<evidence type="ECO:0000256" key="9">
    <source>
        <dbReference type="SAM" id="MobiDB-lite"/>
    </source>
</evidence>
<sequence>MKPSADAPDARFTVVSQVRTHRVGHFGHLGRAGRPQAELGRRRPVHNVREDRHVGVPPEHSDSMSTMTSSAAATVLERVIASMAGPDARPRPDQVRAVEELVERHRRVLVVQATGWGKSAVYWAATAALRAQGAGPTLVVSPLLALMRDQIAAAERAGLKAATINSTNLDAWSQVLADVRAGTVDVLLISPERLANPAFAAQLPDLLSTVGLLVIDEAHCVSDWGFDFRPDYQRLTRSMLGLAPGTPVLATTATANERVTADVATQLGDDTVTLRGSLARASLTLAVVPTMSVLERYAWVAEALRSMPGSGIVYVLTVAETQRVTAFLTEQGLDVAAYSGQSDNREELEDRLRDNQVKALVATSALGMGYDKPDLAFCIHLGSPSSPVAYYQQVGRAGRALDDAVAVLVPAESDERIWDYFATAGIPDEQQVERVLDVLNAEPQSLPTIEAATGMRRGRLEGLLKILAVDEAVERRAGGWVATGRPWYYDDAKWTALRQVRAAEADLMRSYAHGEGCLMQFLQQALDDPDPHRCGRCSVCTGRLPAPGARPSQETIEGAQAFFRGQDVVVEARKLWPSGVERKGRIGFLEPGRALAFADDPAWSAELARLWQGDQPAPPVVLDGCVEVLRRWSRTWQRPVAVVPMPSRRFPQLVRSVAEHLARVGRLPLVDALEVGGPPPSADSSSATRVRDLLVRTRLRPPEVRFDGPVLLVDDTIRSRWTLTVAGALLADAGATTVLPLALHQLP</sequence>
<accession>A0A1H9MI39</accession>
<keyword evidence="4" id="KW-0067">ATP-binding</keyword>
<keyword evidence="13" id="KW-1185">Reference proteome</keyword>
<dbReference type="GO" id="GO:0006281">
    <property type="term" value="P:DNA repair"/>
    <property type="evidence" value="ECO:0007669"/>
    <property type="project" value="TreeGrafter"/>
</dbReference>
<evidence type="ECO:0000313" key="12">
    <source>
        <dbReference type="EMBL" id="SER23374.1"/>
    </source>
</evidence>
<dbReference type="Gene3D" id="3.40.50.300">
    <property type="entry name" value="P-loop containing nucleotide triphosphate hydrolases"/>
    <property type="match status" value="2"/>
</dbReference>
<dbReference type="SMART" id="SM00487">
    <property type="entry name" value="DEXDc"/>
    <property type="match status" value="1"/>
</dbReference>
<evidence type="ECO:0000256" key="4">
    <source>
        <dbReference type="ARBA" id="ARBA00022840"/>
    </source>
</evidence>
<keyword evidence="3" id="KW-0378">Hydrolase</keyword>
<keyword evidence="6" id="KW-0413">Isomerase</keyword>
<reference evidence="13" key="1">
    <citation type="submission" date="2016-10" db="EMBL/GenBank/DDBJ databases">
        <authorList>
            <person name="Varghese N."/>
            <person name="Submissions S."/>
        </authorList>
    </citation>
    <scope>NUCLEOTIDE SEQUENCE [LARGE SCALE GENOMIC DNA]</scope>
    <source>
        <strain evidence="13">CGMCC 4.6856</strain>
    </source>
</reference>
<dbReference type="InterPro" id="IPR011545">
    <property type="entry name" value="DEAD/DEAH_box_helicase_dom"/>
</dbReference>
<dbReference type="InterPro" id="IPR027417">
    <property type="entry name" value="P-loop_NTPase"/>
</dbReference>
<evidence type="ECO:0000259" key="10">
    <source>
        <dbReference type="PROSITE" id="PS51192"/>
    </source>
</evidence>
<dbReference type="PROSITE" id="PS51194">
    <property type="entry name" value="HELICASE_CTER"/>
    <property type="match status" value="1"/>
</dbReference>
<keyword evidence="2" id="KW-0547">Nucleotide-binding</keyword>
<evidence type="ECO:0000256" key="6">
    <source>
        <dbReference type="ARBA" id="ARBA00023235"/>
    </source>
</evidence>
<evidence type="ECO:0000256" key="7">
    <source>
        <dbReference type="ARBA" id="ARBA00034617"/>
    </source>
</evidence>
<dbReference type="Pfam" id="PF00270">
    <property type="entry name" value="DEAD"/>
    <property type="match status" value="1"/>
</dbReference>
<feature type="compositionally biased region" description="Basic and acidic residues" evidence="9">
    <location>
        <begin position="47"/>
        <end position="62"/>
    </location>
</feature>
<dbReference type="GO" id="GO:0005737">
    <property type="term" value="C:cytoplasm"/>
    <property type="evidence" value="ECO:0007669"/>
    <property type="project" value="TreeGrafter"/>
</dbReference>
<dbReference type="GO" id="GO:0043590">
    <property type="term" value="C:bacterial nucleoid"/>
    <property type="evidence" value="ECO:0007669"/>
    <property type="project" value="TreeGrafter"/>
</dbReference>
<dbReference type="AlphaFoldDB" id="A0A1H9MI39"/>
<keyword evidence="5" id="KW-0238">DNA-binding</keyword>
<dbReference type="PANTHER" id="PTHR13710:SF105">
    <property type="entry name" value="ATP-DEPENDENT DNA HELICASE Q1"/>
    <property type="match status" value="1"/>
</dbReference>
<dbReference type="PROSITE" id="PS51192">
    <property type="entry name" value="HELICASE_ATP_BIND_1"/>
    <property type="match status" value="1"/>
</dbReference>
<feature type="domain" description="Helicase ATP-binding" evidence="10">
    <location>
        <begin position="99"/>
        <end position="273"/>
    </location>
</feature>
<protein>
    <recommendedName>
        <fullName evidence="8">DNA 3'-5' helicase</fullName>
        <ecNumber evidence="8">5.6.2.4</ecNumber>
    </recommendedName>
</protein>
<dbReference type="SUPFAM" id="SSF53271">
    <property type="entry name" value="PRTase-like"/>
    <property type="match status" value="1"/>
</dbReference>
<evidence type="ECO:0000256" key="5">
    <source>
        <dbReference type="ARBA" id="ARBA00023125"/>
    </source>
</evidence>
<dbReference type="EMBL" id="FOFA01000010">
    <property type="protein sequence ID" value="SER23374.1"/>
    <property type="molecule type" value="Genomic_DNA"/>
</dbReference>
<gene>
    <name evidence="12" type="ORF">SAMN05421756_110149</name>
</gene>
<dbReference type="GO" id="GO:0016787">
    <property type="term" value="F:hydrolase activity"/>
    <property type="evidence" value="ECO:0007669"/>
    <property type="project" value="UniProtKB-KW"/>
</dbReference>
<dbReference type="GO" id="GO:0006310">
    <property type="term" value="P:DNA recombination"/>
    <property type="evidence" value="ECO:0007669"/>
    <property type="project" value="TreeGrafter"/>
</dbReference>
<dbReference type="STRING" id="1036181.SAMN05421756_110149"/>
<comment type="similarity">
    <text evidence="1">Belongs to the helicase family. RecQ subfamily.</text>
</comment>
<evidence type="ECO:0000256" key="8">
    <source>
        <dbReference type="ARBA" id="ARBA00034808"/>
    </source>
</evidence>
<dbReference type="EC" id="5.6.2.4" evidence="8"/>
<evidence type="ECO:0000313" key="13">
    <source>
        <dbReference type="Proteomes" id="UP000198504"/>
    </source>
</evidence>
<name>A0A1H9MI39_9ACTN</name>
<dbReference type="GO" id="GO:0030894">
    <property type="term" value="C:replisome"/>
    <property type="evidence" value="ECO:0007669"/>
    <property type="project" value="TreeGrafter"/>
</dbReference>
<dbReference type="PROSITE" id="PS00690">
    <property type="entry name" value="DEAH_ATP_HELICASE"/>
    <property type="match status" value="1"/>
</dbReference>
<keyword evidence="12" id="KW-0347">Helicase</keyword>
<evidence type="ECO:0000259" key="11">
    <source>
        <dbReference type="PROSITE" id="PS51194"/>
    </source>
</evidence>
<dbReference type="Pfam" id="PF00271">
    <property type="entry name" value="Helicase_C"/>
    <property type="match status" value="1"/>
</dbReference>
<organism evidence="12 13">
    <name type="scientific">Microlunatus flavus</name>
    <dbReference type="NCBI Taxonomy" id="1036181"/>
    <lineage>
        <taxon>Bacteria</taxon>
        <taxon>Bacillati</taxon>
        <taxon>Actinomycetota</taxon>
        <taxon>Actinomycetes</taxon>
        <taxon>Propionibacteriales</taxon>
        <taxon>Propionibacteriaceae</taxon>
        <taxon>Microlunatus</taxon>
    </lineage>
</organism>
<evidence type="ECO:0000256" key="1">
    <source>
        <dbReference type="ARBA" id="ARBA00005446"/>
    </source>
</evidence>
<evidence type="ECO:0000256" key="2">
    <source>
        <dbReference type="ARBA" id="ARBA00022741"/>
    </source>
</evidence>
<dbReference type="SMART" id="SM00490">
    <property type="entry name" value="HELICc"/>
    <property type="match status" value="1"/>
</dbReference>